<comment type="similarity">
    <text evidence="1">Belongs to the totiviridae RNA-directed RNA polymerase family.</text>
</comment>
<keyword evidence="4 7" id="KW-0548">Nucleotidyltransferase</keyword>
<dbReference type="Pfam" id="PF02123">
    <property type="entry name" value="RdRP_4"/>
    <property type="match status" value="1"/>
</dbReference>
<organism evidence="8">
    <name type="scientific">Erysiphales associated totivirus 3</name>
    <dbReference type="NCBI Taxonomy" id="2719855"/>
    <lineage>
        <taxon>Viruses</taxon>
        <taxon>Riboviria</taxon>
        <taxon>Orthornavirae</taxon>
        <taxon>Duplornaviricota</taxon>
        <taxon>Chrymotiviricetes</taxon>
        <taxon>Ghabrivirales</taxon>
        <taxon>Alphatotivirineae</taxon>
        <taxon>Orthototiviridae</taxon>
        <taxon>Totivirus</taxon>
    </lineage>
</organism>
<proteinExistence type="inferred from homology"/>
<keyword evidence="3 7" id="KW-0808">Transferase</keyword>
<dbReference type="InterPro" id="IPR001795">
    <property type="entry name" value="RNA-dir_pol_luteovirus"/>
</dbReference>
<protein>
    <recommendedName>
        <fullName evidence="7">RNA-directed RNA polymerase</fullName>
        <ecNumber evidence="7">2.7.7.48</ecNumber>
    </recommendedName>
</protein>
<accession>A0A6G9ELJ8</accession>
<evidence type="ECO:0000256" key="6">
    <source>
        <dbReference type="ARBA" id="ARBA00048744"/>
    </source>
</evidence>
<dbReference type="GO" id="GO:0000166">
    <property type="term" value="F:nucleotide binding"/>
    <property type="evidence" value="ECO:0007669"/>
    <property type="project" value="UniProtKB-KW"/>
</dbReference>
<evidence type="ECO:0000256" key="2">
    <source>
        <dbReference type="ARBA" id="ARBA00022484"/>
    </source>
</evidence>
<comment type="catalytic activity">
    <reaction evidence="6 7">
        <text>RNA(n) + a ribonucleoside 5'-triphosphate = RNA(n+1) + diphosphate</text>
        <dbReference type="Rhea" id="RHEA:21248"/>
        <dbReference type="Rhea" id="RHEA-COMP:14527"/>
        <dbReference type="Rhea" id="RHEA-COMP:17342"/>
        <dbReference type="ChEBI" id="CHEBI:33019"/>
        <dbReference type="ChEBI" id="CHEBI:61557"/>
        <dbReference type="ChEBI" id="CHEBI:140395"/>
        <dbReference type="EC" id="2.7.7.48"/>
    </reaction>
</comment>
<dbReference type="EMBL" id="MN628274">
    <property type="protein sequence ID" value="QIP68048.1"/>
    <property type="molecule type" value="Genomic_RNA"/>
</dbReference>
<evidence type="ECO:0000256" key="4">
    <source>
        <dbReference type="ARBA" id="ARBA00022695"/>
    </source>
</evidence>
<keyword evidence="7" id="KW-0693">Viral RNA replication</keyword>
<evidence type="ECO:0000256" key="7">
    <source>
        <dbReference type="RuleBase" id="RU364050"/>
    </source>
</evidence>
<name>A0A6G9ELJ8_9VIRU</name>
<sequence length="805" mass="92311">MEGEHATFTNFDSADLLLFEVLNNLKLEGFIYINIEGSVTRVFAIWFDRLGLSALYIANDFQLKYMLKPQSLRISRLQYGPLMFPYGLVTTQEIRNNIFYITKQSIRKARAILETDEHTKLDKWFDGDFELPVHKVSSLHIRHVTSKEIRIIGKEKFLRIKYMWPFLNHMINVGASEAFVVGLLCWARMLTPTHNEYSSVSGIWHWRPSSEADFITRFKNDFSLRLKACQNLVELDLTPFFELEVLVNRGVGGVNWVQEQENRTTPNLAQFQDEKVFLAAVQLFKRCVKAGSKPRKENWQAYWDRRWQWAPTGAYHSQYKEDEQYRASDVFNRHKLFSLCAMPDRPLEHFLNRPPELRAWPSTKYEWGKQRAIYGVDITNFLLTGFCMGACEDVLSTVFPIGKSANEGNVRKTIVETLKNGSPYCFDFEDFNSQHSIGAMKSVLSAYFTVFNKYMSQEQTEAMAWVISSIENNYVNFKDKSGDNWVRLNGTLLSGWRLTSFMNTVLNYVYTKLMTSDCPIVSTHNGDDILAAVDNIKAVQNLGINTQKYNVRFQRTKCFLGSIAEFLRIDHLHGSGGQYLPRAVSTIVHGPTETSVPNDALALINAILTRTDEAVQRGADAEFVETLEKVQFQYVSKKWGLEIDDINSVREVHSSNGGHSSKIDETTLSKLIISTRVPKVVDVRPTVLADADVAFPGANVYAEKLCAKYDIMQYKHKIKKKLKRTILSKSQIERRSFEVTRQEVTNHSYLMASQSGMYRESIGVAKLSLARAFDIPVVLLQDDNVNVREQLFSETDTLRALTLLY</sequence>
<evidence type="ECO:0000256" key="1">
    <source>
        <dbReference type="ARBA" id="ARBA00010455"/>
    </source>
</evidence>
<dbReference type="GO" id="GO:0003968">
    <property type="term" value="F:RNA-directed RNA polymerase activity"/>
    <property type="evidence" value="ECO:0007669"/>
    <property type="project" value="UniProtKB-KW"/>
</dbReference>
<evidence type="ECO:0000313" key="8">
    <source>
        <dbReference type="EMBL" id="QIP68048.1"/>
    </source>
</evidence>
<evidence type="ECO:0000256" key="3">
    <source>
        <dbReference type="ARBA" id="ARBA00022679"/>
    </source>
</evidence>
<evidence type="ECO:0000256" key="5">
    <source>
        <dbReference type="ARBA" id="ARBA00022741"/>
    </source>
</evidence>
<keyword evidence="2 7" id="KW-0696">RNA-directed RNA polymerase</keyword>
<dbReference type="GO" id="GO:0006351">
    <property type="term" value="P:DNA-templated transcription"/>
    <property type="evidence" value="ECO:0007669"/>
    <property type="project" value="InterPro"/>
</dbReference>
<keyword evidence="5 7" id="KW-0547">Nucleotide-binding</keyword>
<dbReference type="SUPFAM" id="SSF56672">
    <property type="entry name" value="DNA/RNA polymerases"/>
    <property type="match status" value="1"/>
</dbReference>
<dbReference type="GO" id="GO:0003723">
    <property type="term" value="F:RNA binding"/>
    <property type="evidence" value="ECO:0007669"/>
    <property type="project" value="InterPro"/>
</dbReference>
<reference evidence="8" key="1">
    <citation type="submission" date="2019-10" db="EMBL/GenBank/DDBJ databases">
        <title>The virome associated to Eryshiphales from vegetable crops in Italy.</title>
        <authorList>
            <person name="Chiapello M."/>
            <person name="Turina M."/>
        </authorList>
    </citation>
    <scope>NUCLEOTIDE SEQUENCE</scope>
    <source>
        <strain evidence="8">PM-A_DN29267</strain>
    </source>
</reference>
<dbReference type="InterPro" id="IPR043502">
    <property type="entry name" value="DNA/RNA_pol_sf"/>
</dbReference>
<dbReference type="EC" id="2.7.7.48" evidence="7"/>